<dbReference type="Proteomes" id="UP001215280">
    <property type="component" value="Unassembled WGS sequence"/>
</dbReference>
<keyword evidence="3" id="KW-1185">Reference proteome</keyword>
<accession>A0AAD7H4B4</accession>
<evidence type="ECO:0000256" key="1">
    <source>
        <dbReference type="SAM" id="MobiDB-lite"/>
    </source>
</evidence>
<dbReference type="AlphaFoldDB" id="A0AAD7H4B4"/>
<protein>
    <submittedName>
        <fullName evidence="2">Uncharacterized protein</fullName>
    </submittedName>
</protein>
<feature type="region of interest" description="Disordered" evidence="1">
    <location>
        <begin position="118"/>
        <end position="144"/>
    </location>
</feature>
<comment type="caution">
    <text evidence="2">The sequence shown here is derived from an EMBL/GenBank/DDBJ whole genome shotgun (WGS) entry which is preliminary data.</text>
</comment>
<evidence type="ECO:0000313" key="3">
    <source>
        <dbReference type="Proteomes" id="UP001215280"/>
    </source>
</evidence>
<organism evidence="2 3">
    <name type="scientific">Mycena maculata</name>
    <dbReference type="NCBI Taxonomy" id="230809"/>
    <lineage>
        <taxon>Eukaryota</taxon>
        <taxon>Fungi</taxon>
        <taxon>Dikarya</taxon>
        <taxon>Basidiomycota</taxon>
        <taxon>Agaricomycotina</taxon>
        <taxon>Agaricomycetes</taxon>
        <taxon>Agaricomycetidae</taxon>
        <taxon>Agaricales</taxon>
        <taxon>Marasmiineae</taxon>
        <taxon>Mycenaceae</taxon>
        <taxon>Mycena</taxon>
    </lineage>
</organism>
<name>A0AAD7H4B4_9AGAR</name>
<feature type="compositionally biased region" description="Basic and acidic residues" evidence="1">
    <location>
        <begin position="273"/>
        <end position="282"/>
    </location>
</feature>
<dbReference type="EMBL" id="JARJLG010000468">
    <property type="protein sequence ID" value="KAJ7711557.1"/>
    <property type="molecule type" value="Genomic_DNA"/>
</dbReference>
<proteinExistence type="predicted"/>
<gene>
    <name evidence="2" type="ORF">DFH07DRAFT_786058</name>
</gene>
<reference evidence="2" key="1">
    <citation type="submission" date="2023-03" db="EMBL/GenBank/DDBJ databases">
        <title>Massive genome expansion in bonnet fungi (Mycena s.s.) driven by repeated elements and novel gene families across ecological guilds.</title>
        <authorList>
            <consortium name="Lawrence Berkeley National Laboratory"/>
            <person name="Harder C.B."/>
            <person name="Miyauchi S."/>
            <person name="Viragh M."/>
            <person name="Kuo A."/>
            <person name="Thoen E."/>
            <person name="Andreopoulos B."/>
            <person name="Lu D."/>
            <person name="Skrede I."/>
            <person name="Drula E."/>
            <person name="Henrissat B."/>
            <person name="Morin E."/>
            <person name="Kohler A."/>
            <person name="Barry K."/>
            <person name="LaButti K."/>
            <person name="Morin E."/>
            <person name="Salamov A."/>
            <person name="Lipzen A."/>
            <person name="Mereny Z."/>
            <person name="Hegedus B."/>
            <person name="Baldrian P."/>
            <person name="Stursova M."/>
            <person name="Weitz H."/>
            <person name="Taylor A."/>
            <person name="Grigoriev I.V."/>
            <person name="Nagy L.G."/>
            <person name="Martin F."/>
            <person name="Kauserud H."/>
        </authorList>
    </citation>
    <scope>NUCLEOTIDE SEQUENCE</scope>
    <source>
        <strain evidence="2">CBHHK188m</strain>
    </source>
</reference>
<feature type="region of interest" description="Disordered" evidence="1">
    <location>
        <begin position="273"/>
        <end position="293"/>
    </location>
</feature>
<sequence length="345" mass="38450">MGADVGAFAEVAGKAVAPPKPKEWEAPVPYHCKTIKCLAFAGNTRVQIKWRKKDWLDTRRWGPVWCNDQMALTSSMPGKGVPLYANTLTYLESKHDERARCHHPTASAEPWRHEVPHIRRGGHFGQSPRKGVPTPKTQIKKKKQARPTILVHALEMHIESTLVLDKRLILGLVPCDPGQLGNVVSVVHVQVAGQDTPEDMLEGRHTCTVDGPAMNSRSNWMPVVENWLCWSNDAELSRQMSQPLACSRGKVVLVSVQETRAIPDLLVRTDHSVASEEGDRRLSQQSPQLMGRKPVRLPDLSAELTSNELWCNFMFKLHPFTVSPSAFKGSVINPYPNCAMGDLVE</sequence>
<evidence type="ECO:0000313" key="2">
    <source>
        <dbReference type="EMBL" id="KAJ7711557.1"/>
    </source>
</evidence>